<reference evidence="2 3" key="1">
    <citation type="submission" date="2009-02" db="EMBL/GenBank/DDBJ databases">
        <title>Sequencing of the draft genome and assembly of Dethiobacter alkaliphilus AHT 1.</title>
        <authorList>
            <consortium name="US DOE Joint Genome Institute (JGI-PGF)"/>
            <person name="Lucas S."/>
            <person name="Copeland A."/>
            <person name="Lapidus A."/>
            <person name="Glavina del Rio T."/>
            <person name="Dalin E."/>
            <person name="Tice H."/>
            <person name="Bruce D."/>
            <person name="Goodwin L."/>
            <person name="Pitluck S."/>
            <person name="Larimer F."/>
            <person name="Land M.L."/>
            <person name="Hauser L."/>
            <person name="Muyzer G."/>
        </authorList>
    </citation>
    <scope>NUCLEOTIDE SEQUENCE [LARGE SCALE GENOMIC DNA]</scope>
    <source>
        <strain evidence="2 3">AHT 1</strain>
    </source>
</reference>
<accession>C0GFL4</accession>
<proteinExistence type="predicted"/>
<organism evidence="2 3">
    <name type="scientific">Dethiobacter alkaliphilus AHT 1</name>
    <dbReference type="NCBI Taxonomy" id="555088"/>
    <lineage>
        <taxon>Bacteria</taxon>
        <taxon>Bacillati</taxon>
        <taxon>Bacillota</taxon>
        <taxon>Dethiobacteria</taxon>
        <taxon>Dethiobacterales</taxon>
        <taxon>Dethiobacteraceae</taxon>
        <taxon>Dethiobacter</taxon>
    </lineage>
</organism>
<feature type="coiled-coil region" evidence="1">
    <location>
        <begin position="2"/>
        <end position="29"/>
    </location>
</feature>
<comment type="caution">
    <text evidence="2">The sequence shown here is derived from an EMBL/GenBank/DDBJ whole genome shotgun (WGS) entry which is preliminary data.</text>
</comment>
<evidence type="ECO:0000256" key="1">
    <source>
        <dbReference type="SAM" id="Coils"/>
    </source>
</evidence>
<name>C0GFL4_DETAL</name>
<evidence type="ECO:0000313" key="2">
    <source>
        <dbReference type="EMBL" id="EEG77974.1"/>
    </source>
</evidence>
<protein>
    <submittedName>
        <fullName evidence="2">Uncharacterized protein</fullName>
    </submittedName>
</protein>
<evidence type="ECO:0000313" key="3">
    <source>
        <dbReference type="Proteomes" id="UP000006443"/>
    </source>
</evidence>
<dbReference type="AlphaFoldDB" id="C0GFL4"/>
<dbReference type="InterPro" id="IPR035903">
    <property type="entry name" value="HesB-like_dom_sf"/>
</dbReference>
<keyword evidence="1" id="KW-0175">Coiled coil</keyword>
<gene>
    <name evidence="2" type="ORF">DealDRAFT_1273</name>
</gene>
<dbReference type="Gene3D" id="2.60.300.12">
    <property type="entry name" value="HesB-like domain"/>
    <property type="match status" value="1"/>
</dbReference>
<keyword evidence="3" id="KW-1185">Reference proteome</keyword>
<sequence>MIKVTEKAVEKLEEILAEEDNRENKALRVSFGGFG</sequence>
<dbReference type="Proteomes" id="UP000006443">
    <property type="component" value="Unassembled WGS sequence"/>
</dbReference>
<dbReference type="EMBL" id="ACJM01000005">
    <property type="protein sequence ID" value="EEG77974.1"/>
    <property type="molecule type" value="Genomic_DNA"/>
</dbReference>